<dbReference type="InterPro" id="IPR015854">
    <property type="entry name" value="ABC_transpr_LolD-like"/>
</dbReference>
<sequence length="219" mass="24549">MMTEIIKAESLSFDTLLEETSFTVESGSTSIVVTAKEEVDACLVRLLLGFIRPASGRLFLFDTDISTFTDRELSAVRQRIGLIYASGGLVSNLKVWENVVLPLAYSNKFSREQIEQMGLAVLNRLGYSGKLMALPGHIPLFQKRLAGLARTMLMDPDLVIYESPLTGLNYNERNQFLRIAREFHLEKPGRTSLFLSSTPEIVPLLEDARVITFTQRQSS</sequence>
<dbReference type="PANTHER" id="PTHR24220">
    <property type="entry name" value="IMPORT ATP-BINDING PROTEIN"/>
    <property type="match status" value="1"/>
</dbReference>
<evidence type="ECO:0000313" key="3">
    <source>
        <dbReference type="Proteomes" id="UP000006695"/>
    </source>
</evidence>
<reference evidence="2 3" key="1">
    <citation type="submission" date="2007-05" db="EMBL/GenBank/DDBJ databases">
        <title>Complete sequence of Geobacter uraniireducens Rf4.</title>
        <authorList>
            <consortium name="US DOE Joint Genome Institute"/>
            <person name="Copeland A."/>
            <person name="Lucas S."/>
            <person name="Lapidus A."/>
            <person name="Barry K."/>
            <person name="Detter J.C."/>
            <person name="Glavina del Rio T."/>
            <person name="Hammon N."/>
            <person name="Israni S."/>
            <person name="Dalin E."/>
            <person name="Tice H."/>
            <person name="Pitluck S."/>
            <person name="Chertkov O."/>
            <person name="Brettin T."/>
            <person name="Bruce D."/>
            <person name="Han C."/>
            <person name="Schmutz J."/>
            <person name="Larimer F."/>
            <person name="Land M."/>
            <person name="Hauser L."/>
            <person name="Kyrpides N."/>
            <person name="Mikhailova N."/>
            <person name="Shelobolina E."/>
            <person name="Aklujkar M."/>
            <person name="Lovley D."/>
            <person name="Richardson P."/>
        </authorList>
    </citation>
    <scope>NUCLEOTIDE SEQUENCE [LARGE SCALE GENOMIC DNA]</scope>
    <source>
        <strain evidence="2 3">Rf4</strain>
    </source>
</reference>
<dbReference type="OrthoDB" id="5394618at2"/>
<dbReference type="PROSITE" id="PS50893">
    <property type="entry name" value="ABC_TRANSPORTER_2"/>
    <property type="match status" value="1"/>
</dbReference>
<dbReference type="GO" id="GO:0005886">
    <property type="term" value="C:plasma membrane"/>
    <property type="evidence" value="ECO:0007669"/>
    <property type="project" value="TreeGrafter"/>
</dbReference>
<protein>
    <submittedName>
        <fullName evidence="2">ABC-type transport system involved in resistance to organic solvents ATPase component-like protein</fullName>
    </submittedName>
</protein>
<accession>A5GF80</accession>
<feature type="domain" description="ABC transporter" evidence="1">
    <location>
        <begin position="1"/>
        <end position="214"/>
    </location>
</feature>
<keyword evidence="3" id="KW-1185">Reference proteome</keyword>
<dbReference type="GO" id="GO:0022857">
    <property type="term" value="F:transmembrane transporter activity"/>
    <property type="evidence" value="ECO:0007669"/>
    <property type="project" value="TreeGrafter"/>
</dbReference>
<dbReference type="HOGENOM" id="CLU_1259936_0_0_7"/>
<dbReference type="SUPFAM" id="SSF52540">
    <property type="entry name" value="P-loop containing nucleoside triphosphate hydrolases"/>
    <property type="match status" value="1"/>
</dbReference>
<organism evidence="2 3">
    <name type="scientific">Geotalea uraniireducens (strain Rf4)</name>
    <name type="common">Geobacter uraniireducens</name>
    <dbReference type="NCBI Taxonomy" id="351605"/>
    <lineage>
        <taxon>Bacteria</taxon>
        <taxon>Pseudomonadati</taxon>
        <taxon>Thermodesulfobacteriota</taxon>
        <taxon>Desulfuromonadia</taxon>
        <taxon>Geobacterales</taxon>
        <taxon>Geobacteraceae</taxon>
        <taxon>Geotalea</taxon>
    </lineage>
</organism>
<dbReference type="Proteomes" id="UP000006695">
    <property type="component" value="Chromosome"/>
</dbReference>
<dbReference type="GO" id="GO:0005524">
    <property type="term" value="F:ATP binding"/>
    <property type="evidence" value="ECO:0007669"/>
    <property type="project" value="InterPro"/>
</dbReference>
<dbReference type="EMBL" id="CP000698">
    <property type="protein sequence ID" value="ABQ26085.1"/>
    <property type="molecule type" value="Genomic_DNA"/>
</dbReference>
<dbReference type="InterPro" id="IPR003439">
    <property type="entry name" value="ABC_transporter-like_ATP-bd"/>
</dbReference>
<dbReference type="PANTHER" id="PTHR24220:SF86">
    <property type="entry name" value="ABC TRANSPORTER ABCH.1"/>
    <property type="match status" value="1"/>
</dbReference>
<dbReference type="AlphaFoldDB" id="A5GF80"/>
<proteinExistence type="predicted"/>
<gene>
    <name evidence="2" type="ordered locus">Gura_1895</name>
</gene>
<name>A5GF80_GEOUR</name>
<dbReference type="RefSeq" id="WP_011938788.1">
    <property type="nucleotide sequence ID" value="NC_009483.1"/>
</dbReference>
<dbReference type="Gene3D" id="3.40.50.300">
    <property type="entry name" value="P-loop containing nucleotide triphosphate hydrolases"/>
    <property type="match status" value="1"/>
</dbReference>
<evidence type="ECO:0000259" key="1">
    <source>
        <dbReference type="PROSITE" id="PS50893"/>
    </source>
</evidence>
<dbReference type="KEGG" id="gur:Gura_1895"/>
<dbReference type="InterPro" id="IPR027417">
    <property type="entry name" value="P-loop_NTPase"/>
</dbReference>
<dbReference type="GO" id="GO:0016887">
    <property type="term" value="F:ATP hydrolysis activity"/>
    <property type="evidence" value="ECO:0007669"/>
    <property type="project" value="InterPro"/>
</dbReference>
<evidence type="ECO:0000313" key="2">
    <source>
        <dbReference type="EMBL" id="ABQ26085.1"/>
    </source>
</evidence>
<dbReference type="STRING" id="351605.Gura_1895"/>